<comment type="caution">
    <text evidence="4">The sequence shown here is derived from an EMBL/GenBank/DDBJ whole genome shotgun (WGS) entry which is preliminary data.</text>
</comment>
<feature type="domain" description="Helicase-associated" evidence="2">
    <location>
        <begin position="391"/>
        <end position="498"/>
    </location>
</feature>
<evidence type="ECO:0000313" key="4">
    <source>
        <dbReference type="EMBL" id="KAG7360810.1"/>
    </source>
</evidence>
<keyword evidence="4" id="KW-0547">Nucleotide-binding</keyword>
<gene>
    <name evidence="3" type="ORF">IV203_006741</name>
    <name evidence="4" type="ORF">IV203_035909</name>
</gene>
<feature type="compositionally biased region" description="Polar residues" evidence="1">
    <location>
        <begin position="27"/>
        <end position="43"/>
    </location>
</feature>
<evidence type="ECO:0000313" key="5">
    <source>
        <dbReference type="Proteomes" id="UP000693970"/>
    </source>
</evidence>
<keyword evidence="5" id="KW-1185">Reference proteome</keyword>
<dbReference type="AlphaFoldDB" id="A0A9K3LF84"/>
<protein>
    <submittedName>
        <fullName evidence="4">Helicase domain protein</fullName>
    </submittedName>
</protein>
<reference evidence="4" key="2">
    <citation type="submission" date="2021-04" db="EMBL/GenBank/DDBJ databases">
        <authorList>
            <person name="Podell S."/>
        </authorList>
    </citation>
    <scope>NUCLEOTIDE SEQUENCE</scope>
    <source>
        <strain evidence="4">Hildebrandi</strain>
    </source>
</reference>
<accession>A0A9K3LF84</accession>
<keyword evidence="4" id="KW-0347">Helicase</keyword>
<dbReference type="Proteomes" id="UP000693970">
    <property type="component" value="Unassembled WGS sequence"/>
</dbReference>
<name>A0A9K3LF84_9STRA</name>
<dbReference type="EMBL" id="JAGRRH010000013">
    <property type="protein sequence ID" value="KAG7360810.1"/>
    <property type="molecule type" value="Genomic_DNA"/>
</dbReference>
<sequence length="650" mass="73604">MSTDTPQDPAVEVVPTPVASPEGFVNAPNNNGHVDTTTPNSTVMDDAINDGEDASHETPAVALGPTSPPATTNGVEEQNSTLASPVHKASSSRTAEALREFKRKMGLCEVEGCEHKVETIKDDMEVCQHHFDNGVDAPVEPLRRGRKRKSEVDGDDHPGSPTPSSNPDDASSGIPKNTCLIEGCEKLRAKGGFCTRHFKDRSAPIRSGPADYERRYCMKEGCDKLRSKGLYCHRHNQDIEAPVKNKAVSAVTTYDRKKLCTIEGCDRLQVKGGYCSRHSKNPNAPVKDTPAFSFDADARWDELFPILEAFAKEHGHARYPTSKKTDMAKFVTQIRSVYRQKRNRSVKGNPNADPNTVEPDLSSSKLLTPERMEALQSIGFEFQLWTVEPGQWEQRFQELLEYKEKHNNFNVTSRENATLSSWCKTQRQRYKNTMAIYQGIYGEEFTGTQQKAQQLYEKAKKMAEDAREKEQTLDISQVTEAKHIMDPDKICKLQAVGFEWDLQKDSFEQSWENRYMELMRFKLVNGHCRVPKTGDNPQLGQWVKQMRKYFSWKMEGKSYPKTFTDERIQRLNELGFEWRLKDPTSGTDVEDQKPEATILGFAGVGDIADMARRVGVTMDNVAHRPLTADEVNRFEPFRTNASLYEQRGWL</sequence>
<feature type="compositionally biased region" description="Polar residues" evidence="1">
    <location>
        <begin position="69"/>
        <end position="93"/>
    </location>
</feature>
<dbReference type="EMBL" id="JAGRRH010000066">
    <property type="protein sequence ID" value="KAG7338048.1"/>
    <property type="molecule type" value="Genomic_DNA"/>
</dbReference>
<dbReference type="OrthoDB" id="498381at2759"/>
<feature type="domain" description="Helicase-associated" evidence="2">
    <location>
        <begin position="297"/>
        <end position="380"/>
    </location>
</feature>
<proteinExistence type="predicted"/>
<evidence type="ECO:0000259" key="2">
    <source>
        <dbReference type="Pfam" id="PF03457"/>
    </source>
</evidence>
<organism evidence="4 5">
    <name type="scientific">Nitzschia inconspicua</name>
    <dbReference type="NCBI Taxonomy" id="303405"/>
    <lineage>
        <taxon>Eukaryota</taxon>
        <taxon>Sar</taxon>
        <taxon>Stramenopiles</taxon>
        <taxon>Ochrophyta</taxon>
        <taxon>Bacillariophyta</taxon>
        <taxon>Bacillariophyceae</taxon>
        <taxon>Bacillariophycidae</taxon>
        <taxon>Bacillariales</taxon>
        <taxon>Bacillariaceae</taxon>
        <taxon>Nitzschia</taxon>
    </lineage>
</organism>
<evidence type="ECO:0000256" key="1">
    <source>
        <dbReference type="SAM" id="MobiDB-lite"/>
    </source>
</evidence>
<dbReference type="Pfam" id="PF03457">
    <property type="entry name" value="HA"/>
    <property type="match status" value="3"/>
</dbReference>
<keyword evidence="4" id="KW-0378">Hydrolase</keyword>
<keyword evidence="4" id="KW-0067">ATP-binding</keyword>
<evidence type="ECO:0000313" key="3">
    <source>
        <dbReference type="EMBL" id="KAG7338048.1"/>
    </source>
</evidence>
<feature type="region of interest" description="Disordered" evidence="1">
    <location>
        <begin position="341"/>
        <end position="362"/>
    </location>
</feature>
<feature type="region of interest" description="Disordered" evidence="1">
    <location>
        <begin position="134"/>
        <end position="174"/>
    </location>
</feature>
<feature type="region of interest" description="Disordered" evidence="1">
    <location>
        <begin position="1"/>
        <end position="93"/>
    </location>
</feature>
<feature type="domain" description="Helicase-associated" evidence="2">
    <location>
        <begin position="508"/>
        <end position="576"/>
    </location>
</feature>
<dbReference type="PANTHER" id="PTHR33418">
    <property type="entry name" value="HELICASE-ASSOCIATED"/>
    <property type="match status" value="1"/>
</dbReference>
<reference evidence="4" key="1">
    <citation type="journal article" date="2021" name="Sci. Rep.">
        <title>Diploid genomic architecture of Nitzschia inconspicua, an elite biomass production diatom.</title>
        <authorList>
            <person name="Oliver A."/>
            <person name="Podell S."/>
            <person name="Pinowska A."/>
            <person name="Traller J.C."/>
            <person name="Smith S.R."/>
            <person name="McClure R."/>
            <person name="Beliaev A."/>
            <person name="Bohutskyi P."/>
            <person name="Hill E.A."/>
            <person name="Rabines A."/>
            <person name="Zheng H."/>
            <person name="Allen L.Z."/>
            <person name="Kuo A."/>
            <person name="Grigoriev I.V."/>
            <person name="Allen A.E."/>
            <person name="Hazlebeck D."/>
            <person name="Allen E.E."/>
        </authorList>
    </citation>
    <scope>NUCLEOTIDE SEQUENCE</scope>
    <source>
        <strain evidence="4">Hildebrandi</strain>
    </source>
</reference>
<dbReference type="GO" id="GO:0004386">
    <property type="term" value="F:helicase activity"/>
    <property type="evidence" value="ECO:0007669"/>
    <property type="project" value="UniProtKB-KW"/>
</dbReference>
<dbReference type="InterPro" id="IPR005114">
    <property type="entry name" value="Helicase_assoc"/>
</dbReference>
<dbReference type="PANTHER" id="PTHR33418:SF1">
    <property type="entry name" value="HELICASE-ASSOCIATED DOMAIN-CONTAINING PROTEIN"/>
    <property type="match status" value="1"/>
</dbReference>